<dbReference type="PROSITE" id="PS50887">
    <property type="entry name" value="GGDEF"/>
    <property type="match status" value="1"/>
</dbReference>
<name>A0ABS8FDD5_9FIRM</name>
<dbReference type="Gene3D" id="3.30.70.270">
    <property type="match status" value="1"/>
</dbReference>
<dbReference type="Proteomes" id="UP001430637">
    <property type="component" value="Unassembled WGS sequence"/>
</dbReference>
<evidence type="ECO:0000313" key="2">
    <source>
        <dbReference type="EMBL" id="MCC2200058.1"/>
    </source>
</evidence>
<keyword evidence="3" id="KW-1185">Reference proteome</keyword>
<dbReference type="CDD" id="cd01949">
    <property type="entry name" value="GGDEF"/>
    <property type="match status" value="1"/>
</dbReference>
<evidence type="ECO:0000259" key="1">
    <source>
        <dbReference type="PROSITE" id="PS50887"/>
    </source>
</evidence>
<dbReference type="InterPro" id="IPR050469">
    <property type="entry name" value="Diguanylate_Cyclase"/>
</dbReference>
<dbReference type="InterPro" id="IPR043128">
    <property type="entry name" value="Rev_trsase/Diguanyl_cyclase"/>
</dbReference>
<organism evidence="2 3">
    <name type="scientific">Faecalibacterium butyricigenerans</name>
    <dbReference type="NCBI Taxonomy" id="1851427"/>
    <lineage>
        <taxon>Bacteria</taxon>
        <taxon>Bacillati</taxon>
        <taxon>Bacillota</taxon>
        <taxon>Clostridia</taxon>
        <taxon>Eubacteriales</taxon>
        <taxon>Oscillospiraceae</taxon>
        <taxon>Faecalibacterium</taxon>
    </lineage>
</organism>
<evidence type="ECO:0000313" key="3">
    <source>
        <dbReference type="Proteomes" id="UP001430637"/>
    </source>
</evidence>
<dbReference type="RefSeq" id="WP_227621500.1">
    <property type="nucleotide sequence ID" value="NZ_JAJEQL010000027.1"/>
</dbReference>
<dbReference type="NCBIfam" id="TIGR00254">
    <property type="entry name" value="GGDEF"/>
    <property type="match status" value="1"/>
</dbReference>
<dbReference type="InterPro" id="IPR029787">
    <property type="entry name" value="Nucleotide_cyclase"/>
</dbReference>
<dbReference type="InterPro" id="IPR000160">
    <property type="entry name" value="GGDEF_dom"/>
</dbReference>
<comment type="caution">
    <text evidence="2">The sequence shown here is derived from an EMBL/GenBank/DDBJ whole genome shotgun (WGS) entry which is preliminary data.</text>
</comment>
<reference evidence="2" key="1">
    <citation type="submission" date="2021-10" db="EMBL/GenBank/DDBJ databases">
        <title>Anaerobic single-cell dispensing facilitates the cultivation of human gut bacteria.</title>
        <authorList>
            <person name="Afrizal A."/>
        </authorList>
    </citation>
    <scope>NUCLEOTIDE SEQUENCE</scope>
    <source>
        <strain evidence="2">CLA-AA-H233</strain>
    </source>
</reference>
<accession>A0ABS8FDD5</accession>
<dbReference type="PANTHER" id="PTHR45138:SF9">
    <property type="entry name" value="DIGUANYLATE CYCLASE DGCM-RELATED"/>
    <property type="match status" value="1"/>
</dbReference>
<protein>
    <submittedName>
        <fullName evidence="2">GGDEF domain-containing protein</fullName>
    </submittedName>
</protein>
<dbReference type="PANTHER" id="PTHR45138">
    <property type="entry name" value="REGULATORY COMPONENTS OF SENSORY TRANSDUCTION SYSTEM"/>
    <property type="match status" value="1"/>
</dbReference>
<dbReference type="SMART" id="SM00267">
    <property type="entry name" value="GGDEF"/>
    <property type="match status" value="1"/>
</dbReference>
<dbReference type="Pfam" id="PF00990">
    <property type="entry name" value="GGDEF"/>
    <property type="match status" value="1"/>
</dbReference>
<gene>
    <name evidence="2" type="ORF">LKD23_09900</name>
</gene>
<dbReference type="SUPFAM" id="SSF55073">
    <property type="entry name" value="Nucleotide cyclase"/>
    <property type="match status" value="1"/>
</dbReference>
<sequence>MDQFTLTGLDNRNRYMELLEAGKENALKQVGGIYMDLNGLKRCNDCFGHAAGDALICRAADALNDVFPGEACRIGGDEFVVICCPVTQEKFEQQVEALRAALVRHQVDAAIGSFWQSLVEDLPAFLREADDRMYREKERQKRAARPSV</sequence>
<dbReference type="EMBL" id="JAJEQL010000027">
    <property type="protein sequence ID" value="MCC2200058.1"/>
    <property type="molecule type" value="Genomic_DNA"/>
</dbReference>
<proteinExistence type="predicted"/>
<feature type="domain" description="GGDEF" evidence="1">
    <location>
        <begin position="28"/>
        <end position="148"/>
    </location>
</feature>